<dbReference type="AlphaFoldDB" id="A0A4R7FID3"/>
<evidence type="ECO:0000313" key="1">
    <source>
        <dbReference type="EMBL" id="TDS75811.1"/>
    </source>
</evidence>
<dbReference type="Pfam" id="PF13671">
    <property type="entry name" value="AAA_33"/>
    <property type="match status" value="1"/>
</dbReference>
<dbReference type="RefSeq" id="WP_162850862.1">
    <property type="nucleotide sequence ID" value="NZ_BAAARP010000001.1"/>
</dbReference>
<dbReference type="EMBL" id="SOAM01000003">
    <property type="protein sequence ID" value="TDS75811.1"/>
    <property type="molecule type" value="Genomic_DNA"/>
</dbReference>
<dbReference type="Proteomes" id="UP000295344">
    <property type="component" value="Unassembled WGS sequence"/>
</dbReference>
<dbReference type="InterPro" id="IPR027417">
    <property type="entry name" value="P-loop_NTPase"/>
</dbReference>
<keyword evidence="1" id="KW-0418">Kinase</keyword>
<proteinExistence type="predicted"/>
<dbReference type="Gene3D" id="3.40.50.300">
    <property type="entry name" value="P-loop containing nucleotide triphosphate hydrolases"/>
    <property type="match status" value="1"/>
</dbReference>
<keyword evidence="1" id="KW-0808">Transferase</keyword>
<keyword evidence="2" id="KW-1185">Reference proteome</keyword>
<dbReference type="GO" id="GO:0016301">
    <property type="term" value="F:kinase activity"/>
    <property type="evidence" value="ECO:0007669"/>
    <property type="project" value="UniProtKB-KW"/>
</dbReference>
<gene>
    <name evidence="1" type="ORF">CLV52_2920</name>
</gene>
<accession>A0A4R7FID3</accession>
<protein>
    <submittedName>
        <fullName evidence="1">Adenylate kinase family enzyme</fullName>
    </submittedName>
</protein>
<comment type="caution">
    <text evidence="1">The sequence shown here is derived from an EMBL/GenBank/DDBJ whole genome shotgun (WGS) entry which is preliminary data.</text>
</comment>
<name>A0A4R7FID3_9MICO</name>
<organism evidence="1 2">
    <name type="scientific">Amnibacterium kyonggiense</name>
    <dbReference type="NCBI Taxonomy" id="595671"/>
    <lineage>
        <taxon>Bacteria</taxon>
        <taxon>Bacillati</taxon>
        <taxon>Actinomycetota</taxon>
        <taxon>Actinomycetes</taxon>
        <taxon>Micrococcales</taxon>
        <taxon>Microbacteriaceae</taxon>
        <taxon>Amnibacterium</taxon>
    </lineage>
</organism>
<sequence length="178" mass="18591">MGAVLDFVVIVNGVPGAGKTTLAAPLAAALGMPLLAKDAIKEALFEAAGGAAPRGRIGVLASETQWTIAGFLSGSAVLESFYASGRDEPHVERGLDALGRPPGVEIWCELPLDVAFERYRTRPRHRAHADASRLDEWWTLASAAGPITGLPVIRVDTGGAVDVTVVTAQVLRARDDAA</sequence>
<evidence type="ECO:0000313" key="2">
    <source>
        <dbReference type="Proteomes" id="UP000295344"/>
    </source>
</evidence>
<dbReference type="SUPFAM" id="SSF52540">
    <property type="entry name" value="P-loop containing nucleoside triphosphate hydrolases"/>
    <property type="match status" value="1"/>
</dbReference>
<reference evidence="1 2" key="1">
    <citation type="submission" date="2019-03" db="EMBL/GenBank/DDBJ databases">
        <title>Genomic Encyclopedia of Archaeal and Bacterial Type Strains, Phase II (KMG-II): from individual species to whole genera.</title>
        <authorList>
            <person name="Goeker M."/>
        </authorList>
    </citation>
    <scope>NUCLEOTIDE SEQUENCE [LARGE SCALE GENOMIC DNA]</scope>
    <source>
        <strain evidence="1 2">DSM 24782</strain>
    </source>
</reference>